<dbReference type="GO" id="GO:0008206">
    <property type="term" value="P:bile acid metabolic process"/>
    <property type="evidence" value="ECO:0007669"/>
    <property type="project" value="UniProtKB-ARBA"/>
</dbReference>
<dbReference type="PANTHER" id="PTHR24321">
    <property type="entry name" value="DEHYDROGENASES, SHORT CHAIN"/>
    <property type="match status" value="1"/>
</dbReference>
<dbReference type="PRINTS" id="PR00081">
    <property type="entry name" value="GDHRDH"/>
</dbReference>
<accession>A0A9Q4B233</accession>
<dbReference type="FunFam" id="3.40.50.720:FF:000084">
    <property type="entry name" value="Short-chain dehydrogenase reductase"/>
    <property type="match status" value="1"/>
</dbReference>
<dbReference type="PRINTS" id="PR00080">
    <property type="entry name" value="SDRFAMILY"/>
</dbReference>
<organism evidence="3 4">
    <name type="scientific">Salipaludibacillus agaradhaerens</name>
    <name type="common">Bacillus agaradhaerens</name>
    <dbReference type="NCBI Taxonomy" id="76935"/>
    <lineage>
        <taxon>Bacteria</taxon>
        <taxon>Bacillati</taxon>
        <taxon>Bacillota</taxon>
        <taxon>Bacilli</taxon>
        <taxon>Bacillales</taxon>
        <taxon>Bacillaceae</taxon>
    </lineage>
</organism>
<dbReference type="PANTHER" id="PTHR24321:SF8">
    <property type="entry name" value="ESTRADIOL 17-BETA-DEHYDROGENASE 8-RELATED"/>
    <property type="match status" value="1"/>
</dbReference>
<proteinExistence type="inferred from homology"/>
<keyword evidence="2" id="KW-0560">Oxidoreductase</keyword>
<dbReference type="Pfam" id="PF13561">
    <property type="entry name" value="adh_short_C2"/>
    <property type="match status" value="1"/>
</dbReference>
<evidence type="ECO:0000256" key="2">
    <source>
        <dbReference type="ARBA" id="ARBA00023002"/>
    </source>
</evidence>
<dbReference type="Gene3D" id="3.40.50.720">
    <property type="entry name" value="NAD(P)-binding Rossmann-like Domain"/>
    <property type="match status" value="1"/>
</dbReference>
<comment type="similarity">
    <text evidence="1">Belongs to the short-chain dehydrogenases/reductases (SDR) family.</text>
</comment>
<dbReference type="RefSeq" id="WP_257821174.1">
    <property type="nucleotide sequence ID" value="NZ_JABXYM010000001.1"/>
</dbReference>
<dbReference type="Proteomes" id="UP001057753">
    <property type="component" value="Unassembled WGS sequence"/>
</dbReference>
<reference evidence="3" key="1">
    <citation type="submission" date="2020-06" db="EMBL/GenBank/DDBJ databases">
        <title>Insight into the genomes of haloalkaliphilic bacilli from Kenyan soda lakes.</title>
        <authorList>
            <person name="Mwirichia R."/>
            <person name="Villamizar G.C."/>
            <person name="Poehlein A."/>
            <person name="Mugweru J."/>
            <person name="Kipnyargis A."/>
            <person name="Kiplimo D."/>
            <person name="Orwa P."/>
            <person name="Daniel R."/>
        </authorList>
    </citation>
    <scope>NUCLEOTIDE SEQUENCE</scope>
    <source>
        <strain evidence="3">B1096_S55</strain>
    </source>
</reference>
<dbReference type="InterPro" id="IPR020904">
    <property type="entry name" value="Sc_DH/Rdtase_CS"/>
</dbReference>
<comment type="caution">
    <text evidence="3">The sequence shown here is derived from an EMBL/GenBank/DDBJ whole genome shotgun (WGS) entry which is preliminary data.</text>
</comment>
<name>A0A9Q4B233_SALAG</name>
<keyword evidence="4" id="KW-1185">Reference proteome</keyword>
<dbReference type="AlphaFoldDB" id="A0A9Q4B233"/>
<gene>
    <name evidence="3" type="ORF">HXA33_08590</name>
</gene>
<evidence type="ECO:0000313" key="3">
    <source>
        <dbReference type="EMBL" id="MCR6096612.1"/>
    </source>
</evidence>
<dbReference type="PROSITE" id="PS00061">
    <property type="entry name" value="ADH_SHORT"/>
    <property type="match status" value="1"/>
</dbReference>
<dbReference type="InterPro" id="IPR002347">
    <property type="entry name" value="SDR_fam"/>
</dbReference>
<protein>
    <submittedName>
        <fullName evidence="3">SDR family oxidoreductase</fullName>
    </submittedName>
</protein>
<dbReference type="GO" id="GO:0016491">
    <property type="term" value="F:oxidoreductase activity"/>
    <property type="evidence" value="ECO:0007669"/>
    <property type="project" value="UniProtKB-KW"/>
</dbReference>
<evidence type="ECO:0000313" key="4">
    <source>
        <dbReference type="Proteomes" id="UP001057753"/>
    </source>
</evidence>
<dbReference type="InterPro" id="IPR036291">
    <property type="entry name" value="NAD(P)-bd_dom_sf"/>
</dbReference>
<evidence type="ECO:0000256" key="1">
    <source>
        <dbReference type="ARBA" id="ARBA00006484"/>
    </source>
</evidence>
<sequence>MNQRDDKHVIVTGAAQGIGKKIAELFAEARAHVWLLDCNSSKGKQVEGDLQEKGYNVTFQQLDVEHPEEIKTFFLRLAGEKAVINTLVNNAGISHFKRLSELEVTEWDTVMNTNVRSMMLMSKYCVPLMKLGGSIINIASTRALMSEPNCEAYAASKGAVIALTHALAATLSEKHIRVNAISPGWIQTENYSQLREEDHHQHFSQRVGQPADVAKACLFLSREDADFITGENVIIDGGMTRKMIYHH</sequence>
<dbReference type="SUPFAM" id="SSF51735">
    <property type="entry name" value="NAD(P)-binding Rossmann-fold domains"/>
    <property type="match status" value="1"/>
</dbReference>
<dbReference type="EMBL" id="JABXYM010000001">
    <property type="protein sequence ID" value="MCR6096612.1"/>
    <property type="molecule type" value="Genomic_DNA"/>
</dbReference>